<organism evidence="2 3">
    <name type="scientific">Methanococcoides alaskense</name>
    <dbReference type="NCBI Taxonomy" id="325778"/>
    <lineage>
        <taxon>Archaea</taxon>
        <taxon>Methanobacteriati</taxon>
        <taxon>Methanobacteriota</taxon>
        <taxon>Stenosarchaea group</taxon>
        <taxon>Methanomicrobia</taxon>
        <taxon>Methanosarcinales</taxon>
        <taxon>Methanosarcinaceae</taxon>
        <taxon>Methanococcoides</taxon>
    </lineage>
</organism>
<keyword evidence="1" id="KW-0812">Transmembrane</keyword>
<sequence length="31" mass="3525">MKLQSITVFFKIIAVLMLGIYIAYHVKLALS</sequence>
<reference evidence="2 3" key="1">
    <citation type="submission" date="2023-07" db="EMBL/GenBank/DDBJ databases">
        <title>Genomic Encyclopedia of Type Strains, Phase IV (KMG-IV): sequencing the most valuable type-strain genomes for metagenomic binning, comparative biology and taxonomic classification.</title>
        <authorList>
            <person name="Goeker M."/>
        </authorList>
    </citation>
    <scope>NUCLEOTIDE SEQUENCE [LARGE SCALE GENOMIC DNA]</scope>
    <source>
        <strain evidence="2 3">DSM 17273</strain>
    </source>
</reference>
<evidence type="ECO:0000313" key="3">
    <source>
        <dbReference type="Proteomes" id="UP001185015"/>
    </source>
</evidence>
<protein>
    <submittedName>
        <fullName evidence="2">Uncharacterized protein</fullName>
    </submittedName>
</protein>
<comment type="caution">
    <text evidence="2">The sequence shown here is derived from an EMBL/GenBank/DDBJ whole genome shotgun (WGS) entry which is preliminary data.</text>
</comment>
<keyword evidence="1" id="KW-1133">Transmembrane helix</keyword>
<dbReference type="EMBL" id="JAVDQI010000002">
    <property type="protein sequence ID" value="MDR6222556.1"/>
    <property type="molecule type" value="Genomic_DNA"/>
</dbReference>
<evidence type="ECO:0000256" key="1">
    <source>
        <dbReference type="SAM" id="Phobius"/>
    </source>
</evidence>
<accession>A0AA90TYL3</accession>
<feature type="transmembrane region" description="Helical" evidence="1">
    <location>
        <begin position="6"/>
        <end position="24"/>
    </location>
</feature>
<evidence type="ECO:0000313" key="2">
    <source>
        <dbReference type="EMBL" id="MDR6222556.1"/>
    </source>
</evidence>
<name>A0AA90TYL3_9EURY</name>
<proteinExistence type="predicted"/>
<keyword evidence="3" id="KW-1185">Reference proteome</keyword>
<dbReference type="AlphaFoldDB" id="A0AA90TYL3"/>
<keyword evidence="1" id="KW-0472">Membrane</keyword>
<gene>
    <name evidence="2" type="ORF">J2750_001001</name>
</gene>
<dbReference type="Proteomes" id="UP001185015">
    <property type="component" value="Unassembled WGS sequence"/>
</dbReference>